<feature type="transmembrane region" description="Helical" evidence="6">
    <location>
        <begin position="348"/>
        <end position="366"/>
    </location>
</feature>
<reference evidence="7" key="1">
    <citation type="journal article" date="2021" name="PeerJ">
        <title>Extensive microbial diversity within the chicken gut microbiome revealed by metagenomics and culture.</title>
        <authorList>
            <person name="Gilroy R."/>
            <person name="Ravi A."/>
            <person name="Getino M."/>
            <person name="Pursley I."/>
            <person name="Horton D.L."/>
            <person name="Alikhan N.F."/>
            <person name="Baker D."/>
            <person name="Gharbi K."/>
            <person name="Hall N."/>
            <person name="Watson M."/>
            <person name="Adriaenssens E.M."/>
            <person name="Foster-Nyarko E."/>
            <person name="Jarju S."/>
            <person name="Secka A."/>
            <person name="Antonio M."/>
            <person name="Oren A."/>
            <person name="Chaudhuri R.R."/>
            <person name="La Ragione R."/>
            <person name="Hildebrand F."/>
            <person name="Pallen M.J."/>
        </authorList>
    </citation>
    <scope>NUCLEOTIDE SEQUENCE</scope>
    <source>
        <strain evidence="7">ChiHecec2B26-12326</strain>
    </source>
</reference>
<feature type="transmembrane region" description="Helical" evidence="6">
    <location>
        <begin position="130"/>
        <end position="148"/>
    </location>
</feature>
<evidence type="ECO:0000313" key="7">
    <source>
        <dbReference type="EMBL" id="HIX85186.1"/>
    </source>
</evidence>
<feature type="transmembrane region" description="Helical" evidence="6">
    <location>
        <begin position="436"/>
        <end position="458"/>
    </location>
</feature>
<evidence type="ECO:0000313" key="8">
    <source>
        <dbReference type="Proteomes" id="UP000823847"/>
    </source>
</evidence>
<evidence type="ECO:0000256" key="4">
    <source>
        <dbReference type="ARBA" id="ARBA00022989"/>
    </source>
</evidence>
<proteinExistence type="predicted"/>
<feature type="transmembrane region" description="Helical" evidence="6">
    <location>
        <begin position="160"/>
        <end position="181"/>
    </location>
</feature>
<feature type="transmembrane region" description="Helical" evidence="6">
    <location>
        <begin position="307"/>
        <end position="328"/>
    </location>
</feature>
<feature type="transmembrane region" description="Helical" evidence="6">
    <location>
        <begin position="44"/>
        <end position="66"/>
    </location>
</feature>
<dbReference type="Pfam" id="PF01554">
    <property type="entry name" value="MatE"/>
    <property type="match status" value="1"/>
</dbReference>
<feature type="transmembrane region" description="Helical" evidence="6">
    <location>
        <begin position="15"/>
        <end position="32"/>
    </location>
</feature>
<dbReference type="Proteomes" id="UP000823847">
    <property type="component" value="Unassembled WGS sequence"/>
</dbReference>
<keyword evidence="2" id="KW-1003">Cell membrane</keyword>
<keyword evidence="3 6" id="KW-0812">Transmembrane</keyword>
<comment type="caution">
    <text evidence="7">The sequence shown here is derived from an EMBL/GenBank/DDBJ whole genome shotgun (WGS) entry which is preliminary data.</text>
</comment>
<feature type="transmembrane region" description="Helical" evidence="6">
    <location>
        <begin position="226"/>
        <end position="246"/>
    </location>
</feature>
<dbReference type="PANTHER" id="PTHR30250">
    <property type="entry name" value="PST FAMILY PREDICTED COLANIC ACID TRANSPORTER"/>
    <property type="match status" value="1"/>
</dbReference>
<evidence type="ECO:0000256" key="3">
    <source>
        <dbReference type="ARBA" id="ARBA00022692"/>
    </source>
</evidence>
<keyword evidence="5 6" id="KW-0472">Membrane</keyword>
<feature type="transmembrane region" description="Helical" evidence="6">
    <location>
        <begin position="187"/>
        <end position="205"/>
    </location>
</feature>
<evidence type="ECO:0000256" key="5">
    <source>
        <dbReference type="ARBA" id="ARBA00023136"/>
    </source>
</evidence>
<name>A0A9D1XPA9_9BACT</name>
<protein>
    <submittedName>
        <fullName evidence="7">Lipopolysaccharide biosynthesis protein</fullName>
    </submittedName>
</protein>
<feature type="transmembrane region" description="Helical" evidence="6">
    <location>
        <begin position="403"/>
        <end position="424"/>
    </location>
</feature>
<feature type="transmembrane region" description="Helical" evidence="6">
    <location>
        <begin position="375"/>
        <end position="397"/>
    </location>
</feature>
<comment type="subcellular location">
    <subcellularLocation>
        <location evidence="1">Cell membrane</location>
        <topology evidence="1">Multi-pass membrane protein</topology>
    </subcellularLocation>
</comment>
<feature type="transmembrane region" description="Helical" evidence="6">
    <location>
        <begin position="470"/>
        <end position="491"/>
    </location>
</feature>
<dbReference type="AlphaFoldDB" id="A0A9D1XPA9"/>
<organism evidence="7 8">
    <name type="scientific">Candidatus Parabacteroides intestinigallinarum</name>
    <dbReference type="NCBI Taxonomy" id="2838722"/>
    <lineage>
        <taxon>Bacteria</taxon>
        <taxon>Pseudomonadati</taxon>
        <taxon>Bacteroidota</taxon>
        <taxon>Bacteroidia</taxon>
        <taxon>Bacteroidales</taxon>
        <taxon>Tannerellaceae</taxon>
        <taxon>Parabacteroides</taxon>
    </lineage>
</organism>
<dbReference type="InterPro" id="IPR050833">
    <property type="entry name" value="Poly_Biosynth_Transport"/>
</dbReference>
<dbReference type="EMBL" id="DXEN01000007">
    <property type="protein sequence ID" value="HIX85186.1"/>
    <property type="molecule type" value="Genomic_DNA"/>
</dbReference>
<feature type="transmembrane region" description="Helical" evidence="6">
    <location>
        <begin position="266"/>
        <end position="287"/>
    </location>
</feature>
<sequence length="513" mass="57807">MVTSENNKRIAKNTILLYIRMFFSIIVGLYTSRVLLSTLGVDDYGIYNVVGGVVAMLGFLNSAMTAASQRFISFELGAGNKERLKEVFSTSVLIHVIIALIIVVLAETVGLWFLNHKINISADRMVAANWVYQCALLSFALTVVSVPYNASIVAHEHMKAFAYISILDVFSRLLIVYVLIVTPFDKLISYAILVLFIALVIRLIYGRYCALHFRECRFHLGWNKKLFKEMFAFAGWSIIGNLGFAIKDQGSNIVLNLFYGVSLNAARGIALQVNGVVSNFYQSFIMAINPQITKQYAAGNIKASVNLVYAGCRFSFFLISIISIPVMINMDYLLSLWLGNVPDYTSQFLFYALWAAMINSISRPLVTAMQATGKIMLFQIVICLVMMCEMPLSYLVLRLGYEPYYIMFAAILVVFVGLFARILLLKRLVPDYSLGYFILNIVAKNLLVILACYALSAFVKGYFDDNFMNLVLTSFVSFVMTLLIIYGLGIGKQERTFINAKILSLYHRFFIRQ</sequence>
<dbReference type="InterPro" id="IPR002528">
    <property type="entry name" value="MATE_fam"/>
</dbReference>
<evidence type="ECO:0000256" key="2">
    <source>
        <dbReference type="ARBA" id="ARBA00022475"/>
    </source>
</evidence>
<evidence type="ECO:0000256" key="1">
    <source>
        <dbReference type="ARBA" id="ARBA00004651"/>
    </source>
</evidence>
<dbReference type="GO" id="GO:0005886">
    <property type="term" value="C:plasma membrane"/>
    <property type="evidence" value="ECO:0007669"/>
    <property type="project" value="UniProtKB-SubCell"/>
</dbReference>
<accession>A0A9D1XPA9</accession>
<dbReference type="PANTHER" id="PTHR30250:SF26">
    <property type="entry name" value="PSMA PROTEIN"/>
    <property type="match status" value="1"/>
</dbReference>
<feature type="transmembrane region" description="Helical" evidence="6">
    <location>
        <begin position="87"/>
        <end position="114"/>
    </location>
</feature>
<gene>
    <name evidence="7" type="ORF">H9848_01050</name>
</gene>
<keyword evidence="4 6" id="KW-1133">Transmembrane helix</keyword>
<evidence type="ECO:0000256" key="6">
    <source>
        <dbReference type="SAM" id="Phobius"/>
    </source>
</evidence>
<reference evidence="7" key="2">
    <citation type="submission" date="2021-04" db="EMBL/GenBank/DDBJ databases">
        <authorList>
            <person name="Gilroy R."/>
        </authorList>
    </citation>
    <scope>NUCLEOTIDE SEQUENCE</scope>
    <source>
        <strain evidence="7">ChiHecec2B26-12326</strain>
    </source>
</reference>